<dbReference type="EMBL" id="BMES01000001">
    <property type="protein sequence ID" value="GGH17233.1"/>
    <property type="molecule type" value="Genomic_DNA"/>
</dbReference>
<dbReference type="Proteomes" id="UP000603912">
    <property type="component" value="Unassembled WGS sequence"/>
</dbReference>
<reference evidence="1" key="1">
    <citation type="journal article" date="2014" name="Int. J. Syst. Evol. Microbiol.">
        <title>Complete genome sequence of Corynebacterium casei LMG S-19264T (=DSM 44701T), isolated from a smear-ripened cheese.</title>
        <authorList>
            <consortium name="US DOE Joint Genome Institute (JGI-PGF)"/>
            <person name="Walter F."/>
            <person name="Albersmeier A."/>
            <person name="Kalinowski J."/>
            <person name="Ruckert C."/>
        </authorList>
    </citation>
    <scope>NUCLEOTIDE SEQUENCE</scope>
    <source>
        <strain evidence="1">CGMCC 1.12214</strain>
    </source>
</reference>
<reference evidence="1" key="2">
    <citation type="submission" date="2020-09" db="EMBL/GenBank/DDBJ databases">
        <authorList>
            <person name="Sun Q."/>
            <person name="Zhou Y."/>
        </authorList>
    </citation>
    <scope>NUCLEOTIDE SEQUENCE</scope>
    <source>
        <strain evidence="1">CGMCC 1.12214</strain>
    </source>
</reference>
<gene>
    <name evidence="1" type="ORF">GCM10007036_18520</name>
</gene>
<keyword evidence="2" id="KW-1185">Reference proteome</keyword>
<accession>A0A917MJE1</accession>
<evidence type="ECO:0000313" key="2">
    <source>
        <dbReference type="Proteomes" id="UP000603912"/>
    </source>
</evidence>
<name>A0A917MJE1_9HYPH</name>
<organism evidence="1 2">
    <name type="scientific">Alsobacter metallidurans</name>
    <dbReference type="NCBI Taxonomy" id="340221"/>
    <lineage>
        <taxon>Bacteria</taxon>
        <taxon>Pseudomonadati</taxon>
        <taxon>Pseudomonadota</taxon>
        <taxon>Alphaproteobacteria</taxon>
        <taxon>Hyphomicrobiales</taxon>
        <taxon>Alsobacteraceae</taxon>
        <taxon>Alsobacter</taxon>
    </lineage>
</organism>
<dbReference type="AlphaFoldDB" id="A0A917MJE1"/>
<sequence>MVTERAGFDLDMMVARLQRLRSPKDWFKRHDPSGASRKAVGVKPLVCADVDGRSPQRKAFGQVKKRIVCPRKTDCSEKTFRGKPTNLIFPSPEHLTPAIAPPSPASVIVF</sequence>
<protein>
    <submittedName>
        <fullName evidence="1">Uncharacterized protein</fullName>
    </submittedName>
</protein>
<evidence type="ECO:0000313" key="1">
    <source>
        <dbReference type="EMBL" id="GGH17233.1"/>
    </source>
</evidence>
<proteinExistence type="predicted"/>
<comment type="caution">
    <text evidence="1">The sequence shown here is derived from an EMBL/GenBank/DDBJ whole genome shotgun (WGS) entry which is preliminary data.</text>
</comment>